<dbReference type="KEGG" id="pacs:FAZ98_19810"/>
<evidence type="ECO:0008006" key="5">
    <source>
        <dbReference type="Google" id="ProtNLM"/>
    </source>
</evidence>
<dbReference type="AlphaFoldDB" id="A0A7Z2GM05"/>
<feature type="compositionally biased region" description="Polar residues" evidence="1">
    <location>
        <begin position="77"/>
        <end position="94"/>
    </location>
</feature>
<feature type="signal peptide" evidence="2">
    <location>
        <begin position="1"/>
        <end position="24"/>
    </location>
</feature>
<dbReference type="EMBL" id="CP046914">
    <property type="protein sequence ID" value="QGZ63989.1"/>
    <property type="molecule type" value="Genomic_DNA"/>
</dbReference>
<dbReference type="RefSeq" id="WP_158953081.1">
    <property type="nucleotide sequence ID" value="NZ_CP046914.1"/>
</dbReference>
<evidence type="ECO:0000313" key="4">
    <source>
        <dbReference type="Proteomes" id="UP000433577"/>
    </source>
</evidence>
<feature type="chain" id="PRO_5031503337" description="Lipoprotein" evidence="2">
    <location>
        <begin position="25"/>
        <end position="139"/>
    </location>
</feature>
<organism evidence="3 4">
    <name type="scientific">Paraburkholderia acidisoli</name>
    <dbReference type="NCBI Taxonomy" id="2571748"/>
    <lineage>
        <taxon>Bacteria</taxon>
        <taxon>Pseudomonadati</taxon>
        <taxon>Pseudomonadota</taxon>
        <taxon>Betaproteobacteria</taxon>
        <taxon>Burkholderiales</taxon>
        <taxon>Burkholderiaceae</taxon>
        <taxon>Paraburkholderia</taxon>
    </lineage>
</organism>
<feature type="region of interest" description="Disordered" evidence="1">
    <location>
        <begin position="58"/>
        <end position="99"/>
    </location>
</feature>
<keyword evidence="2" id="KW-0732">Signal</keyword>
<proteinExistence type="predicted"/>
<dbReference type="Proteomes" id="UP000433577">
    <property type="component" value="Chromosome 2"/>
</dbReference>
<name>A0A7Z2GM05_9BURK</name>
<accession>A0A7Z2GM05</accession>
<evidence type="ECO:0000256" key="1">
    <source>
        <dbReference type="SAM" id="MobiDB-lite"/>
    </source>
</evidence>
<gene>
    <name evidence="3" type="ORF">FAZ98_19810</name>
</gene>
<evidence type="ECO:0000256" key="2">
    <source>
        <dbReference type="SAM" id="SignalP"/>
    </source>
</evidence>
<sequence>MRRSKLFLGAAAAAIVCASGAAHAAHVGVFIGGGVPYYYPVAPVPYYYGPPVIVAPPPPEPPEYIEQGQQAPAPAYQDQSQGQPYDQPDAQSSVPPGVAAGNDNGDTWYYCNASKTYYPYAKSCASGWRAVPAQAAPSN</sequence>
<protein>
    <recommendedName>
        <fullName evidence="5">Lipoprotein</fullName>
    </recommendedName>
</protein>
<dbReference type="OrthoDB" id="5397649at2"/>
<keyword evidence="4" id="KW-1185">Reference proteome</keyword>
<evidence type="ECO:0000313" key="3">
    <source>
        <dbReference type="EMBL" id="QGZ63989.1"/>
    </source>
</evidence>
<reference evidence="3 4" key="1">
    <citation type="submission" date="2019-12" db="EMBL/GenBank/DDBJ databases">
        <title>Paraburkholderia acidiphila 7Q-K02 sp. nov and Paraburkholderia acidisoli DHF22 sp. nov., two strains isolated from forest soil.</title>
        <authorList>
            <person name="Gao Z."/>
            <person name="Qiu L."/>
        </authorList>
    </citation>
    <scope>NUCLEOTIDE SEQUENCE [LARGE SCALE GENOMIC DNA]</scope>
    <source>
        <strain evidence="3 4">DHF22</strain>
    </source>
</reference>